<name>A0A8R1TW80_ONCVO</name>
<dbReference type="AlphaFoldDB" id="A0A8R1TW80"/>
<dbReference type="Proteomes" id="UP000024404">
    <property type="component" value="Unassembled WGS sequence"/>
</dbReference>
<accession>A0A8R1TW80</accession>
<sequence>MFVQRFIEFKPCGCFSIHKWYRPSISYLDGKNLIRVISAILIVEYW</sequence>
<dbReference type="EnsemblMetazoa" id="OVOC5786.1">
    <property type="protein sequence ID" value="OVOC5786.1"/>
    <property type="gene ID" value="WBGene00242595"/>
</dbReference>
<evidence type="ECO:0000313" key="2">
    <source>
        <dbReference type="Proteomes" id="UP000024404"/>
    </source>
</evidence>
<proteinExistence type="predicted"/>
<keyword evidence="2" id="KW-1185">Reference proteome</keyword>
<protein>
    <submittedName>
        <fullName evidence="1">Uncharacterized protein</fullName>
    </submittedName>
</protein>
<reference evidence="2" key="1">
    <citation type="submission" date="2013-10" db="EMBL/GenBank/DDBJ databases">
        <title>Genome sequencing of Onchocerca volvulus.</title>
        <authorList>
            <person name="Cotton J."/>
            <person name="Tsai J."/>
            <person name="Stanley E."/>
            <person name="Tracey A."/>
            <person name="Holroyd N."/>
            <person name="Lustigman S."/>
            <person name="Berriman M."/>
        </authorList>
    </citation>
    <scope>NUCLEOTIDE SEQUENCE</scope>
</reference>
<dbReference type="EMBL" id="CMVM020000161">
    <property type="status" value="NOT_ANNOTATED_CDS"/>
    <property type="molecule type" value="Genomic_DNA"/>
</dbReference>
<reference evidence="1" key="2">
    <citation type="submission" date="2022-06" db="UniProtKB">
        <authorList>
            <consortium name="EnsemblMetazoa"/>
        </authorList>
    </citation>
    <scope>IDENTIFICATION</scope>
</reference>
<evidence type="ECO:0000313" key="1">
    <source>
        <dbReference type="EnsemblMetazoa" id="OVOC5786.1"/>
    </source>
</evidence>
<organism evidence="1 2">
    <name type="scientific">Onchocerca volvulus</name>
    <dbReference type="NCBI Taxonomy" id="6282"/>
    <lineage>
        <taxon>Eukaryota</taxon>
        <taxon>Metazoa</taxon>
        <taxon>Ecdysozoa</taxon>
        <taxon>Nematoda</taxon>
        <taxon>Chromadorea</taxon>
        <taxon>Rhabditida</taxon>
        <taxon>Spirurina</taxon>
        <taxon>Spiruromorpha</taxon>
        <taxon>Filarioidea</taxon>
        <taxon>Onchocercidae</taxon>
        <taxon>Onchocerca</taxon>
    </lineage>
</organism>